<protein>
    <submittedName>
        <fullName evidence="3">Uncharacterized protein</fullName>
    </submittedName>
</protein>
<dbReference type="RefSeq" id="WP_189037209.1">
    <property type="nucleotide sequence ID" value="NZ_BMMP01000007.1"/>
</dbReference>
<proteinExistence type="predicted"/>
<keyword evidence="2" id="KW-0812">Transmembrane</keyword>
<feature type="region of interest" description="Disordered" evidence="1">
    <location>
        <begin position="169"/>
        <end position="201"/>
    </location>
</feature>
<dbReference type="Proteomes" id="UP000631535">
    <property type="component" value="Unassembled WGS sequence"/>
</dbReference>
<name>A0ABQ2MB35_9ACTN</name>
<evidence type="ECO:0000313" key="3">
    <source>
        <dbReference type="EMBL" id="GGO49015.1"/>
    </source>
</evidence>
<reference evidence="4" key="1">
    <citation type="journal article" date="2019" name="Int. J. Syst. Evol. Microbiol.">
        <title>The Global Catalogue of Microorganisms (GCM) 10K type strain sequencing project: providing services to taxonomists for standard genome sequencing and annotation.</title>
        <authorList>
            <consortium name="The Broad Institute Genomics Platform"/>
            <consortium name="The Broad Institute Genome Sequencing Center for Infectious Disease"/>
            <person name="Wu L."/>
            <person name="Ma J."/>
        </authorList>
    </citation>
    <scope>NUCLEOTIDE SEQUENCE [LARGE SCALE GENOMIC DNA]</scope>
    <source>
        <strain evidence="4">CGMCC 4.7178</strain>
    </source>
</reference>
<feature type="transmembrane region" description="Helical" evidence="2">
    <location>
        <begin position="7"/>
        <end position="32"/>
    </location>
</feature>
<sequence>MDMGAPAMIAAYVTSGSVLTAGLVTIVAQLWIARTHTAWEAALEMVKHDVARFEKAQDHLITAVDAANRYMFYIPDIDVTDHHQREPYILPILDSVGRAREEVAALPAFAGAEKVECALTAIESLLVPPENGRAVRASWDHQCVREGVRALNQARSTRIHALAHRGRVTELRKEKPQGPRHAAGIRAGKVPEQSVGPGADS</sequence>
<keyword evidence="2" id="KW-0472">Membrane</keyword>
<evidence type="ECO:0000256" key="2">
    <source>
        <dbReference type="SAM" id="Phobius"/>
    </source>
</evidence>
<keyword evidence="4" id="KW-1185">Reference proteome</keyword>
<accession>A0ABQ2MB35</accession>
<comment type="caution">
    <text evidence="3">The sequence shown here is derived from an EMBL/GenBank/DDBJ whole genome shotgun (WGS) entry which is preliminary data.</text>
</comment>
<dbReference type="EMBL" id="BMMP01000007">
    <property type="protein sequence ID" value="GGO49015.1"/>
    <property type="molecule type" value="Genomic_DNA"/>
</dbReference>
<keyword evidence="2" id="KW-1133">Transmembrane helix</keyword>
<evidence type="ECO:0000313" key="4">
    <source>
        <dbReference type="Proteomes" id="UP000631535"/>
    </source>
</evidence>
<evidence type="ECO:0000256" key="1">
    <source>
        <dbReference type="SAM" id="MobiDB-lite"/>
    </source>
</evidence>
<organism evidence="3 4">
    <name type="scientific">Streptomyces daqingensis</name>
    <dbReference type="NCBI Taxonomy" id="1472640"/>
    <lineage>
        <taxon>Bacteria</taxon>
        <taxon>Bacillati</taxon>
        <taxon>Actinomycetota</taxon>
        <taxon>Actinomycetes</taxon>
        <taxon>Kitasatosporales</taxon>
        <taxon>Streptomycetaceae</taxon>
        <taxon>Streptomyces</taxon>
    </lineage>
</organism>
<gene>
    <name evidence="3" type="ORF">GCM10012287_25360</name>
</gene>